<proteinExistence type="predicted"/>
<evidence type="ECO:0000313" key="1">
    <source>
        <dbReference type="EMBL" id="QIQ06459.1"/>
    </source>
</evidence>
<reference evidence="1 2" key="1">
    <citation type="submission" date="2020-03" db="EMBL/GenBank/DDBJ databases">
        <title>A novel species.</title>
        <authorList>
            <person name="Gao J."/>
        </authorList>
    </citation>
    <scope>NUCLEOTIDE SEQUENCE [LARGE SCALE GENOMIC DNA]</scope>
    <source>
        <strain evidence="1 2">QMT-12</strain>
    </source>
</reference>
<dbReference type="EMBL" id="CP050177">
    <property type="protein sequence ID" value="QIQ06459.1"/>
    <property type="molecule type" value="Genomic_DNA"/>
</dbReference>
<dbReference type="KEGG" id="slia:HA039_32795"/>
<name>A0A6G9H873_9ACTN</name>
<evidence type="ECO:0008006" key="3">
    <source>
        <dbReference type="Google" id="ProtNLM"/>
    </source>
</evidence>
<sequence length="92" mass="10321">MADIFIPGDELDDARQALSFVLDHIDIQANEFDFPAMFGPGLRNAAQNFDDKWNDGRERLQKQVKEIKKAMDSIADEFAKTDNDAASNLSDS</sequence>
<accession>A0A6G9H873</accession>
<dbReference type="SUPFAM" id="SSF140453">
    <property type="entry name" value="EsxAB dimer-like"/>
    <property type="match status" value="1"/>
</dbReference>
<dbReference type="InterPro" id="IPR036689">
    <property type="entry name" value="ESAT-6-like_sf"/>
</dbReference>
<gene>
    <name evidence="1" type="ORF">HA039_32795</name>
</gene>
<dbReference type="Proteomes" id="UP000501179">
    <property type="component" value="Chromosome"/>
</dbReference>
<protein>
    <recommendedName>
        <fullName evidence="3">WXG100 family type VII secretion target</fullName>
    </recommendedName>
</protein>
<dbReference type="RefSeq" id="WP_167035584.1">
    <property type="nucleotide sequence ID" value="NZ_CP050177.1"/>
</dbReference>
<organism evidence="1 2">
    <name type="scientific">Streptomyces liangshanensis</name>
    <dbReference type="NCBI Taxonomy" id="2717324"/>
    <lineage>
        <taxon>Bacteria</taxon>
        <taxon>Bacillati</taxon>
        <taxon>Actinomycetota</taxon>
        <taxon>Actinomycetes</taxon>
        <taxon>Kitasatosporales</taxon>
        <taxon>Streptomycetaceae</taxon>
        <taxon>Streptomyces</taxon>
    </lineage>
</organism>
<dbReference type="AlphaFoldDB" id="A0A6G9H873"/>
<keyword evidence="2" id="KW-1185">Reference proteome</keyword>
<evidence type="ECO:0000313" key="2">
    <source>
        <dbReference type="Proteomes" id="UP000501179"/>
    </source>
</evidence>